<dbReference type="InterPro" id="IPR042171">
    <property type="entry name" value="Acyl-CoA_hotdog"/>
</dbReference>
<dbReference type="AlphaFoldDB" id="C4K030"/>
<dbReference type="VEuPathDB" id="FungiDB:UREG_07781"/>
<dbReference type="PANTHER" id="PTHR38110">
    <property type="entry name" value="CHROMOSOME 23, WHOLE GENOME SHOTGUN SEQUENCE"/>
    <property type="match status" value="1"/>
</dbReference>
<dbReference type="RefSeq" id="XP_002583008.1">
    <property type="nucleotide sequence ID" value="XM_002582962.1"/>
</dbReference>
<sequence length="338" mass="37601">MAVQPARSFDEAIAVKPLSSHTYAATLRLEWCIGTVPHGGYITSAFLNVACTHMRLNHPTRHNGCADPMTMHLTFLRRTEAGPATFRVEDTKLGARTSTLHITLSQTDKNGGLREEVAAYITMSNFDTEEGPSMVTGFELTPKPEPGSGGSAPVDLAKLARDGKDGAWSQFAVAFTSMRTASKQLEIYTPKSLERVKRGFVEQWVRFKPYGSLAPWTNPALGFLVDMFPMMLETFDSKPWEKKQEQKKEDGTRRFWYPTVLLNVEFKKRLPKEGVQWLYSRVHTKTLHNGRMDLDIVVLDEAGDIVALSNHVALVVGAERNTSERGSNGNGNGKSIKL</sequence>
<dbReference type="GeneID" id="8442308"/>
<dbReference type="STRING" id="336963.C4K030"/>
<dbReference type="EMBL" id="CH476619">
    <property type="protein sequence ID" value="EEP82916.1"/>
    <property type="molecule type" value="Genomic_DNA"/>
</dbReference>
<dbReference type="KEGG" id="ure:UREG_07781"/>
<evidence type="ECO:0000259" key="1">
    <source>
        <dbReference type="Pfam" id="PF13622"/>
    </source>
</evidence>
<evidence type="ECO:0008006" key="5">
    <source>
        <dbReference type="Google" id="ProtNLM"/>
    </source>
</evidence>
<dbReference type="InterPro" id="IPR049449">
    <property type="entry name" value="TesB_ACOT8-like_N"/>
</dbReference>
<gene>
    <name evidence="3" type="ORF">UREG_07781</name>
</gene>
<dbReference type="InterPro" id="IPR029069">
    <property type="entry name" value="HotDog_dom_sf"/>
</dbReference>
<feature type="domain" description="Acyl-CoA thioesterase-like N-terminal HotDog" evidence="1">
    <location>
        <begin position="29"/>
        <end position="123"/>
    </location>
</feature>
<dbReference type="SUPFAM" id="SSF54637">
    <property type="entry name" value="Thioesterase/thiol ester dehydrase-isomerase"/>
    <property type="match status" value="2"/>
</dbReference>
<dbReference type="HOGENOM" id="CLU_050730_0_0_1"/>
<dbReference type="PANTHER" id="PTHR38110:SF1">
    <property type="entry name" value="THIOESTERASE DOMAIN-CONTAINING PROTEIN"/>
    <property type="match status" value="1"/>
</dbReference>
<dbReference type="InParanoid" id="C4K030"/>
<dbReference type="Pfam" id="PF20789">
    <property type="entry name" value="4HBT_3C"/>
    <property type="match status" value="1"/>
</dbReference>
<name>C4K030_UNCRE</name>
<dbReference type="OMA" id="LVDMFPM"/>
<evidence type="ECO:0000313" key="4">
    <source>
        <dbReference type="Proteomes" id="UP000002058"/>
    </source>
</evidence>
<protein>
    <recommendedName>
        <fullName evidence="5">Thioesterase-like superfamily-domain-containing protein</fullName>
    </recommendedName>
</protein>
<reference evidence="4" key="1">
    <citation type="journal article" date="2009" name="Genome Res.">
        <title>Comparative genomic analyses of the human fungal pathogens Coccidioides and their relatives.</title>
        <authorList>
            <person name="Sharpton T.J."/>
            <person name="Stajich J.E."/>
            <person name="Rounsley S.D."/>
            <person name="Gardner M.J."/>
            <person name="Wortman J.R."/>
            <person name="Jordar V.S."/>
            <person name="Maiti R."/>
            <person name="Kodira C.D."/>
            <person name="Neafsey D.E."/>
            <person name="Zeng Q."/>
            <person name="Hung C.-Y."/>
            <person name="McMahan C."/>
            <person name="Muszewska A."/>
            <person name="Grynberg M."/>
            <person name="Mandel M.A."/>
            <person name="Kellner E.M."/>
            <person name="Barker B.M."/>
            <person name="Galgiani J.N."/>
            <person name="Orbach M.J."/>
            <person name="Kirkland T.N."/>
            <person name="Cole G.T."/>
            <person name="Henn M.R."/>
            <person name="Birren B.W."/>
            <person name="Taylor J.W."/>
        </authorList>
    </citation>
    <scope>NUCLEOTIDE SEQUENCE [LARGE SCALE GENOMIC DNA]</scope>
    <source>
        <strain evidence="4">UAMH 1704</strain>
    </source>
</reference>
<accession>C4K030</accession>
<dbReference type="eggNOG" id="ENOG502S4UX">
    <property type="taxonomic scope" value="Eukaryota"/>
</dbReference>
<feature type="domain" description="Acyl-CoA thioesterase-like C-terminal" evidence="2">
    <location>
        <begin position="180"/>
        <end position="315"/>
    </location>
</feature>
<proteinExistence type="predicted"/>
<keyword evidence="4" id="KW-1185">Reference proteome</keyword>
<dbReference type="Gene3D" id="2.40.160.210">
    <property type="entry name" value="Acyl-CoA thioesterase, double hotdog domain"/>
    <property type="match status" value="1"/>
</dbReference>
<dbReference type="Pfam" id="PF13622">
    <property type="entry name" value="4HBT_3"/>
    <property type="match status" value="1"/>
</dbReference>
<organism evidence="3 4">
    <name type="scientific">Uncinocarpus reesii (strain UAMH 1704)</name>
    <dbReference type="NCBI Taxonomy" id="336963"/>
    <lineage>
        <taxon>Eukaryota</taxon>
        <taxon>Fungi</taxon>
        <taxon>Dikarya</taxon>
        <taxon>Ascomycota</taxon>
        <taxon>Pezizomycotina</taxon>
        <taxon>Eurotiomycetes</taxon>
        <taxon>Eurotiomycetidae</taxon>
        <taxon>Onygenales</taxon>
        <taxon>Onygenaceae</taxon>
        <taxon>Uncinocarpus</taxon>
    </lineage>
</organism>
<evidence type="ECO:0000313" key="3">
    <source>
        <dbReference type="EMBL" id="EEP82916.1"/>
    </source>
</evidence>
<dbReference type="OrthoDB" id="2532955at2759"/>
<dbReference type="InterPro" id="IPR049450">
    <property type="entry name" value="ACOT8-like_C"/>
</dbReference>
<dbReference type="InterPro" id="IPR052389">
    <property type="entry name" value="Sec_Metab_Biosynth-Assoc"/>
</dbReference>
<dbReference type="Proteomes" id="UP000002058">
    <property type="component" value="Unassembled WGS sequence"/>
</dbReference>
<evidence type="ECO:0000259" key="2">
    <source>
        <dbReference type="Pfam" id="PF20789"/>
    </source>
</evidence>